<organism evidence="3 4">
    <name type="scientific">Mesonia maritima</name>
    <dbReference type="NCBI Taxonomy" id="1793873"/>
    <lineage>
        <taxon>Bacteria</taxon>
        <taxon>Pseudomonadati</taxon>
        <taxon>Bacteroidota</taxon>
        <taxon>Flavobacteriia</taxon>
        <taxon>Flavobacteriales</taxon>
        <taxon>Flavobacteriaceae</taxon>
        <taxon>Mesonia</taxon>
    </lineage>
</organism>
<dbReference type="RefSeq" id="WP_309728787.1">
    <property type="nucleotide sequence ID" value="NZ_JAVDQA010000006.1"/>
</dbReference>
<dbReference type="PANTHER" id="PTHR34473">
    <property type="entry name" value="UPF0699 TRANSMEMBRANE PROTEIN YDBS"/>
    <property type="match status" value="1"/>
</dbReference>
<evidence type="ECO:0000313" key="3">
    <source>
        <dbReference type="EMBL" id="MDR6301405.1"/>
    </source>
</evidence>
<evidence type="ECO:0000259" key="2">
    <source>
        <dbReference type="Pfam" id="PF03703"/>
    </source>
</evidence>
<evidence type="ECO:0000313" key="4">
    <source>
        <dbReference type="Proteomes" id="UP001257659"/>
    </source>
</evidence>
<dbReference type="Proteomes" id="UP001257659">
    <property type="component" value="Unassembled WGS sequence"/>
</dbReference>
<protein>
    <recommendedName>
        <fullName evidence="2">YdbS-like PH domain-containing protein</fullName>
    </recommendedName>
</protein>
<dbReference type="EMBL" id="JAVDQA010000006">
    <property type="protein sequence ID" value="MDR6301405.1"/>
    <property type="molecule type" value="Genomic_DNA"/>
</dbReference>
<comment type="caution">
    <text evidence="3">The sequence shown here is derived from an EMBL/GenBank/DDBJ whole genome shotgun (WGS) entry which is preliminary data.</text>
</comment>
<dbReference type="Pfam" id="PF03703">
    <property type="entry name" value="bPH_2"/>
    <property type="match status" value="1"/>
</dbReference>
<feature type="transmembrane region" description="Helical" evidence="1">
    <location>
        <begin position="38"/>
        <end position="58"/>
    </location>
</feature>
<evidence type="ECO:0000256" key="1">
    <source>
        <dbReference type="SAM" id="Phobius"/>
    </source>
</evidence>
<keyword evidence="1" id="KW-0812">Transmembrane</keyword>
<dbReference type="PANTHER" id="PTHR34473:SF2">
    <property type="entry name" value="UPF0699 TRANSMEMBRANE PROTEIN YDBT"/>
    <property type="match status" value="1"/>
</dbReference>
<keyword evidence="1" id="KW-0472">Membrane</keyword>
<feature type="domain" description="YdbS-like PH" evidence="2">
    <location>
        <begin position="89"/>
        <end position="165"/>
    </location>
</feature>
<sequence length="177" mass="20048">MDSIENSAFTNRAIAIEELPAYEELSFNSVSIKQRTKGFIQVSIFLFICLIGLGFGFYFEMPEILFYIAIPIISFISLFSYINIFLLQKTYGYALREKDIIYKRGYITQKTTIVPFNRIQHVSTSRGFIDKILGIANLKIFTAGGHGSDIKIPGLMPDLAQKLKEAVAKKVSLEDEQ</sequence>
<accession>A0ABU1K820</accession>
<reference evidence="3 4" key="1">
    <citation type="submission" date="2023-07" db="EMBL/GenBank/DDBJ databases">
        <title>Genomic Encyclopedia of Type Strains, Phase IV (KMG-IV): sequencing the most valuable type-strain genomes for metagenomic binning, comparative biology and taxonomic classification.</title>
        <authorList>
            <person name="Goeker M."/>
        </authorList>
    </citation>
    <scope>NUCLEOTIDE SEQUENCE [LARGE SCALE GENOMIC DNA]</scope>
    <source>
        <strain evidence="3 4">DSM 102814</strain>
    </source>
</reference>
<keyword evidence="4" id="KW-1185">Reference proteome</keyword>
<name>A0ABU1K820_9FLAO</name>
<feature type="transmembrane region" description="Helical" evidence="1">
    <location>
        <begin position="64"/>
        <end position="87"/>
    </location>
</feature>
<keyword evidence="1" id="KW-1133">Transmembrane helix</keyword>
<proteinExistence type="predicted"/>
<gene>
    <name evidence="3" type="ORF">GGR31_002074</name>
</gene>
<dbReference type="InterPro" id="IPR005182">
    <property type="entry name" value="YdbS-like_PH"/>
</dbReference>